<keyword evidence="1 3" id="KW-0238">DNA-binding</keyword>
<evidence type="ECO:0000256" key="1">
    <source>
        <dbReference type="ARBA" id="ARBA00023125"/>
    </source>
</evidence>
<dbReference type="SMART" id="SM00530">
    <property type="entry name" value="HTH_XRE"/>
    <property type="match status" value="1"/>
</dbReference>
<dbReference type="RefSeq" id="WP_189688842.1">
    <property type="nucleotide sequence ID" value="NZ_BMYK01000015.1"/>
</dbReference>
<dbReference type="PROSITE" id="PS50943">
    <property type="entry name" value="HTH_CROC1"/>
    <property type="match status" value="1"/>
</dbReference>
<dbReference type="PANTHER" id="PTHR46797:SF1">
    <property type="entry name" value="METHYLPHOSPHONATE SYNTHASE"/>
    <property type="match status" value="1"/>
</dbReference>
<dbReference type="CDD" id="cd00093">
    <property type="entry name" value="HTH_XRE"/>
    <property type="match status" value="1"/>
</dbReference>
<dbReference type="EMBL" id="BMYK01000015">
    <property type="protein sequence ID" value="GHC92123.1"/>
    <property type="molecule type" value="Genomic_DNA"/>
</dbReference>
<proteinExistence type="predicted"/>
<comment type="caution">
    <text evidence="3">The sequence shown here is derived from an EMBL/GenBank/DDBJ whole genome shotgun (WGS) entry which is preliminary data.</text>
</comment>
<dbReference type="Gene3D" id="2.60.120.10">
    <property type="entry name" value="Jelly Rolls"/>
    <property type="match status" value="1"/>
</dbReference>
<evidence type="ECO:0000313" key="3">
    <source>
        <dbReference type="EMBL" id="GHC92123.1"/>
    </source>
</evidence>
<dbReference type="InterPro" id="IPR013096">
    <property type="entry name" value="Cupin_2"/>
</dbReference>
<dbReference type="GO" id="GO:0003677">
    <property type="term" value="F:DNA binding"/>
    <property type="evidence" value="ECO:0007669"/>
    <property type="project" value="UniProtKB-KW"/>
</dbReference>
<dbReference type="InterPro" id="IPR001387">
    <property type="entry name" value="Cro/C1-type_HTH"/>
</dbReference>
<name>A0ABQ3G5S3_9BURK</name>
<reference evidence="4" key="1">
    <citation type="journal article" date="2019" name="Int. J. Syst. Evol. Microbiol.">
        <title>The Global Catalogue of Microorganisms (GCM) 10K type strain sequencing project: providing services to taxonomists for standard genome sequencing and annotation.</title>
        <authorList>
            <consortium name="The Broad Institute Genomics Platform"/>
            <consortium name="The Broad Institute Genome Sequencing Center for Infectious Disease"/>
            <person name="Wu L."/>
            <person name="Ma J."/>
        </authorList>
    </citation>
    <scope>NUCLEOTIDE SEQUENCE [LARGE SCALE GENOMIC DNA]</scope>
    <source>
        <strain evidence="4">KCTC 23314</strain>
    </source>
</reference>
<dbReference type="CDD" id="cd02209">
    <property type="entry name" value="cupin_XRE_C"/>
    <property type="match status" value="1"/>
</dbReference>
<dbReference type="Pfam" id="PF07883">
    <property type="entry name" value="Cupin_2"/>
    <property type="match status" value="1"/>
</dbReference>
<feature type="domain" description="HTH cro/C1-type" evidence="2">
    <location>
        <begin position="5"/>
        <end position="59"/>
    </location>
</feature>
<dbReference type="Proteomes" id="UP000626210">
    <property type="component" value="Unassembled WGS sequence"/>
</dbReference>
<dbReference type="Gene3D" id="1.10.260.40">
    <property type="entry name" value="lambda repressor-like DNA-binding domains"/>
    <property type="match status" value="1"/>
</dbReference>
<dbReference type="InterPro" id="IPR010982">
    <property type="entry name" value="Lambda_DNA-bd_dom_sf"/>
</dbReference>
<dbReference type="InterPro" id="IPR014710">
    <property type="entry name" value="RmlC-like_jellyroll"/>
</dbReference>
<accession>A0ABQ3G5S3</accession>
<gene>
    <name evidence="3" type="ORF">GCM10007320_41880</name>
</gene>
<dbReference type="InterPro" id="IPR011051">
    <property type="entry name" value="RmlC_Cupin_sf"/>
</dbReference>
<dbReference type="SUPFAM" id="SSF47413">
    <property type="entry name" value="lambda repressor-like DNA-binding domains"/>
    <property type="match status" value="1"/>
</dbReference>
<protein>
    <submittedName>
        <fullName evidence="3">DNA-binding protein</fullName>
    </submittedName>
</protein>
<evidence type="ECO:0000313" key="4">
    <source>
        <dbReference type="Proteomes" id="UP000626210"/>
    </source>
</evidence>
<keyword evidence="4" id="KW-1185">Reference proteome</keyword>
<organism evidence="3 4">
    <name type="scientific">Pseudorhodoferax aquiterrae</name>
    <dbReference type="NCBI Taxonomy" id="747304"/>
    <lineage>
        <taxon>Bacteria</taxon>
        <taxon>Pseudomonadati</taxon>
        <taxon>Pseudomonadota</taxon>
        <taxon>Betaproteobacteria</taxon>
        <taxon>Burkholderiales</taxon>
        <taxon>Comamonadaceae</taxon>
    </lineage>
</organism>
<dbReference type="SUPFAM" id="SSF51182">
    <property type="entry name" value="RmlC-like cupins"/>
    <property type="match status" value="1"/>
</dbReference>
<evidence type="ECO:0000259" key="2">
    <source>
        <dbReference type="PROSITE" id="PS50943"/>
    </source>
</evidence>
<dbReference type="PANTHER" id="PTHR46797">
    <property type="entry name" value="HTH-TYPE TRANSCRIPTIONAL REGULATOR"/>
    <property type="match status" value="1"/>
</dbReference>
<sequence>MSIKLKILRVQAGMTLEELAQASDLTRSYVSRLERGLSTPSVGAALKLAKALRVPVEEVFAEPSDSDPVVIRRAEAAPEATPPAPRMVSSALPDHKMVAFVLNPTDEPVRNHPMSHHRGEEILYVLKGQVVLQLAQRSETLRAGDSAHFNSSIPHKITSVGKQQASVLLVIAQEE</sequence>
<dbReference type="InterPro" id="IPR050807">
    <property type="entry name" value="TransReg_Diox_bact_type"/>
</dbReference>
<dbReference type="Pfam" id="PF01381">
    <property type="entry name" value="HTH_3"/>
    <property type="match status" value="1"/>
</dbReference>